<dbReference type="Proteomes" id="UP000305398">
    <property type="component" value="Chromosome"/>
</dbReference>
<dbReference type="Pfam" id="PF13620">
    <property type="entry name" value="CarboxypepD_reg"/>
    <property type="match status" value="1"/>
</dbReference>
<gene>
    <name evidence="5" type="ORF">FHG12_02145</name>
</gene>
<dbReference type="KEGG" id="hyj:FHG12_02145"/>
<dbReference type="SUPFAM" id="SSF56935">
    <property type="entry name" value="Porins"/>
    <property type="match status" value="1"/>
</dbReference>
<dbReference type="Pfam" id="PF14905">
    <property type="entry name" value="OMP_b-brl_3"/>
    <property type="match status" value="1"/>
</dbReference>
<evidence type="ECO:0000313" key="5">
    <source>
        <dbReference type="EMBL" id="QDA58976.1"/>
    </source>
</evidence>
<keyword evidence="2" id="KW-0472">Membrane</keyword>
<sequence length="825" mass="90876">MKPTLTSLFRPQRLRGLLFWLLYFCLGRAVVGQPAEGMLSGTVKDAKGAAVSFANVVVLNAATNALVTGVAADEAGKFSLRTPTPGAYLLKVTMLGYAPLQTPSFTVGNTDFRKDCGVLTLQNDAKMLQEVTVQALRPTVVKEADRMIVNVEGTPLAAGSTAYEVLTKSPGVAVDQDGNLQLNGKAGVQVLLDGKRSYLSGKELQALLQAMPADNLKSLELIANPSAKYDAAGSAGIINLNLKKNQVAGLNGSVYAGYQYQYSRLHGYSTGANLNYKKGKWNTSLGVDMARRTRFRTNQMHREFRGEATTSTFDQNDHENGVHYVPAVRLSADYALNRRHSLGVTASLTQRNTNDAFRTGTYLRTGYAPDDLFIQANNQAHSVLTNGAANLHYVGQLDTVGTTISADADYVRLFNDNNSTFQNHFDSLGRAAGPFSTLLTSHNPTHYDIYSAKTDFAKPLTKTTKLELGAKASRVISDNELNFFALTDGQAVPDATRSSHFRYQEDIYAAYANVAARLGQQWSVQGGLRAEQTRTHGHSLTLAQSTQRSYLGLFPSLQVQQTISPDYQISYSYSRRIDRPQYETLNPFIFYLDPYSWIKGNPSLKPQYTSTLEVGQMLKHQYSLTVGYAVTKGYIAEIPEQRAVDQTTVFQQQNVNDFQNLNATLLAPVTLTKNWQMTNTASVAYQRFTKVLQGQTLTNEQVSFTARSSQSVQLPRQFRLQVSAGYQGPMAYGLYQLKANWWVDAGLKRSFLHDQLDLSLSATDLFRSRLLKATANLNGNINAISLYSGSQTVRLTLGYRFSKGANFEAVKHSASLEELNRTGKP</sequence>
<organism evidence="5 6">
    <name type="scientific">Hymenobacter jejuensis</name>
    <dbReference type="NCBI Taxonomy" id="2502781"/>
    <lineage>
        <taxon>Bacteria</taxon>
        <taxon>Pseudomonadati</taxon>
        <taxon>Bacteroidota</taxon>
        <taxon>Cytophagia</taxon>
        <taxon>Cytophagales</taxon>
        <taxon>Hymenobacteraceae</taxon>
        <taxon>Hymenobacter</taxon>
    </lineage>
</organism>
<dbReference type="GO" id="GO:0009279">
    <property type="term" value="C:cell outer membrane"/>
    <property type="evidence" value="ECO:0007669"/>
    <property type="project" value="UniProtKB-SubCell"/>
</dbReference>
<feature type="domain" description="Outer membrane protein beta-barrel" evidence="4">
    <location>
        <begin position="396"/>
        <end position="799"/>
    </location>
</feature>
<evidence type="ECO:0000256" key="1">
    <source>
        <dbReference type="ARBA" id="ARBA00004442"/>
    </source>
</evidence>
<dbReference type="InterPro" id="IPR036942">
    <property type="entry name" value="Beta-barrel_TonB_sf"/>
</dbReference>
<dbReference type="AlphaFoldDB" id="A0A5B7ZWR7"/>
<proteinExistence type="predicted"/>
<keyword evidence="3" id="KW-0998">Cell outer membrane</keyword>
<accession>A0A5B7ZWR7</accession>
<dbReference type="Gene3D" id="2.40.170.20">
    <property type="entry name" value="TonB-dependent receptor, beta-barrel domain"/>
    <property type="match status" value="1"/>
</dbReference>
<dbReference type="InterPro" id="IPR041700">
    <property type="entry name" value="OMP_b-brl_3"/>
</dbReference>
<dbReference type="SUPFAM" id="SSF49464">
    <property type="entry name" value="Carboxypeptidase regulatory domain-like"/>
    <property type="match status" value="1"/>
</dbReference>
<dbReference type="InterPro" id="IPR008969">
    <property type="entry name" value="CarboxyPept-like_regulatory"/>
</dbReference>
<comment type="subcellular location">
    <subcellularLocation>
        <location evidence="1">Cell outer membrane</location>
    </subcellularLocation>
</comment>
<dbReference type="OrthoDB" id="905812at2"/>
<keyword evidence="6" id="KW-1185">Reference proteome</keyword>
<evidence type="ECO:0000259" key="4">
    <source>
        <dbReference type="Pfam" id="PF14905"/>
    </source>
</evidence>
<protein>
    <submittedName>
        <fullName evidence="5">TonB-dependent receptor</fullName>
    </submittedName>
</protein>
<dbReference type="EMBL" id="CP040896">
    <property type="protein sequence ID" value="QDA58976.1"/>
    <property type="molecule type" value="Genomic_DNA"/>
</dbReference>
<keyword evidence="5" id="KW-0675">Receptor</keyword>
<evidence type="ECO:0000313" key="6">
    <source>
        <dbReference type="Proteomes" id="UP000305398"/>
    </source>
</evidence>
<evidence type="ECO:0000256" key="3">
    <source>
        <dbReference type="ARBA" id="ARBA00023237"/>
    </source>
</evidence>
<dbReference type="InterPro" id="IPR037066">
    <property type="entry name" value="Plug_dom_sf"/>
</dbReference>
<dbReference type="PANTHER" id="PTHR40980">
    <property type="entry name" value="PLUG DOMAIN-CONTAINING PROTEIN"/>
    <property type="match status" value="1"/>
</dbReference>
<reference evidence="5 6" key="1">
    <citation type="submission" date="2019-06" db="EMBL/GenBank/DDBJ databases">
        <authorList>
            <person name="Srinivasan S."/>
        </authorList>
    </citation>
    <scope>NUCLEOTIDE SEQUENCE [LARGE SCALE GENOMIC DNA]</scope>
    <source>
        <strain evidence="5 6">17J68-5</strain>
    </source>
</reference>
<dbReference type="RefSeq" id="WP_139514051.1">
    <property type="nucleotide sequence ID" value="NZ_CP040896.1"/>
</dbReference>
<dbReference type="Gene3D" id="2.60.40.1120">
    <property type="entry name" value="Carboxypeptidase-like, regulatory domain"/>
    <property type="match status" value="1"/>
</dbReference>
<evidence type="ECO:0000256" key="2">
    <source>
        <dbReference type="ARBA" id="ARBA00023136"/>
    </source>
</evidence>
<name>A0A5B7ZWR7_9BACT</name>
<dbReference type="Gene3D" id="2.170.130.10">
    <property type="entry name" value="TonB-dependent receptor, plug domain"/>
    <property type="match status" value="1"/>
</dbReference>
<dbReference type="PANTHER" id="PTHR40980:SF4">
    <property type="entry name" value="TONB-DEPENDENT RECEPTOR-LIKE BETA-BARREL DOMAIN-CONTAINING PROTEIN"/>
    <property type="match status" value="1"/>
</dbReference>